<reference evidence="1 2" key="1">
    <citation type="submission" date="2017-07" db="EMBL/GenBank/DDBJ databases">
        <title>Draft whole genome sequences of clinical Proprionibacteriaceae strains.</title>
        <authorList>
            <person name="Bernier A.-M."/>
            <person name="Bernard K."/>
            <person name="Domingo M.-C."/>
        </authorList>
    </citation>
    <scope>NUCLEOTIDE SEQUENCE [LARGE SCALE GENOMIC DNA]</scope>
    <source>
        <strain evidence="1 2">NML 030167</strain>
    </source>
</reference>
<accession>A0A4R6LWC8</accession>
<dbReference type="AlphaFoldDB" id="A0A255G3X2"/>
<comment type="caution">
    <text evidence="1">The sequence shown here is derived from an EMBL/GenBank/DDBJ whole genome shotgun (WGS) entry which is preliminary data.</text>
</comment>
<dbReference type="Proteomes" id="UP000215896">
    <property type="component" value="Unassembled WGS sequence"/>
</dbReference>
<sequence length="150" mass="16960">MDQKRRLQALENHLATMVREAREFADGDPSVEWIWLYLSMQDGVVVATPIYRVDGIVTGAEDLDQHLGTELDVSKLQALWRTFFDETEEVRSLLAASGEVPTRIIVSFDAQAERLEADFNDESIEDPELSFSEVADRWQQRLAETGDASA</sequence>
<evidence type="ECO:0000313" key="2">
    <source>
        <dbReference type="Proteomes" id="UP000215896"/>
    </source>
</evidence>
<evidence type="ECO:0000313" key="1">
    <source>
        <dbReference type="EMBL" id="OYO10619.1"/>
    </source>
</evidence>
<name>A0A255G3X2_9ACTN</name>
<accession>A0A255G3X2</accession>
<keyword evidence="2" id="KW-1185">Reference proteome</keyword>
<gene>
    <name evidence="1" type="ORF">CGZ94_16590</name>
</gene>
<protein>
    <recommendedName>
        <fullName evidence="3">DUF600 family protein</fullName>
    </recommendedName>
</protein>
<evidence type="ECO:0008006" key="3">
    <source>
        <dbReference type="Google" id="ProtNLM"/>
    </source>
</evidence>
<organism evidence="1 2">
    <name type="scientific">Enemella evansiae</name>
    <dbReference type="NCBI Taxonomy" id="2016499"/>
    <lineage>
        <taxon>Bacteria</taxon>
        <taxon>Bacillati</taxon>
        <taxon>Actinomycetota</taxon>
        <taxon>Actinomycetes</taxon>
        <taxon>Propionibacteriales</taxon>
        <taxon>Propionibacteriaceae</taxon>
        <taxon>Enemella</taxon>
    </lineage>
</organism>
<dbReference type="EMBL" id="NMVO01000016">
    <property type="protein sequence ID" value="OYO10619.1"/>
    <property type="molecule type" value="Genomic_DNA"/>
</dbReference>
<proteinExistence type="predicted"/>